<gene>
    <name evidence="2" type="ORF">CCUG60883_03690</name>
    <name evidence="1" type="ORF">CCUG60885_00406</name>
</gene>
<dbReference type="AlphaFoldDB" id="A0A4R8SLF9"/>
<protein>
    <submittedName>
        <fullName evidence="1">Uncharacterized protein</fullName>
    </submittedName>
</protein>
<dbReference type="EMBL" id="PECK01000001">
    <property type="protein sequence ID" value="TDZ98536.1"/>
    <property type="molecule type" value="Genomic_DNA"/>
</dbReference>
<name>A0A4R8SLF9_9MYCO</name>
<evidence type="ECO:0000313" key="2">
    <source>
        <dbReference type="EMBL" id="TEA03066.1"/>
    </source>
</evidence>
<keyword evidence="3" id="KW-1185">Reference proteome</keyword>
<dbReference type="Proteomes" id="UP000294844">
    <property type="component" value="Unassembled WGS sequence"/>
</dbReference>
<comment type="caution">
    <text evidence="1">The sequence shown here is derived from an EMBL/GenBank/DDBJ whole genome shotgun (WGS) entry which is preliminary data.</text>
</comment>
<accession>A0A4R8SLF9</accession>
<evidence type="ECO:0000313" key="3">
    <source>
        <dbReference type="Proteomes" id="UP000294844"/>
    </source>
</evidence>
<dbReference type="EMBL" id="PECM01000009">
    <property type="protein sequence ID" value="TEA03066.1"/>
    <property type="molecule type" value="Genomic_DNA"/>
</dbReference>
<sequence length="39" mass="4179">MTGASGPTVTIQTADAENPTYTADKRTIFNGFQLSFPND</sequence>
<evidence type="ECO:0000313" key="4">
    <source>
        <dbReference type="Proteomes" id="UP000295685"/>
    </source>
</evidence>
<organism evidence="1 4">
    <name type="scientific">Mycobacteroides salmoniphilum</name>
    <dbReference type="NCBI Taxonomy" id="404941"/>
    <lineage>
        <taxon>Bacteria</taxon>
        <taxon>Bacillati</taxon>
        <taxon>Actinomycetota</taxon>
        <taxon>Actinomycetes</taxon>
        <taxon>Mycobacteriales</taxon>
        <taxon>Mycobacteriaceae</taxon>
        <taxon>Mycobacteroides</taxon>
    </lineage>
</organism>
<proteinExistence type="predicted"/>
<dbReference type="Proteomes" id="UP000295685">
    <property type="component" value="Unassembled WGS sequence"/>
</dbReference>
<reference evidence="3 4" key="1">
    <citation type="journal article" date="2019" name="Sci. Rep.">
        <title>Extended insight into the Mycobacterium chelonae-abscessus complex through whole genome sequencing of Mycobacterium salmoniphilum outbreak and Mycobacterium salmoniphilum-like strains.</title>
        <authorList>
            <person name="Behra P.R.K."/>
            <person name="Das S."/>
            <person name="Pettersson B.M.F."/>
            <person name="Shirreff L."/>
            <person name="DuCote T."/>
            <person name="Jacobsson K.G."/>
            <person name="Ennis D.G."/>
            <person name="Kirsebom L.A."/>
        </authorList>
    </citation>
    <scope>NUCLEOTIDE SEQUENCE [LARGE SCALE GENOMIC DNA]</scope>
    <source>
        <strain evidence="2 3">CCUG 60883</strain>
        <strain evidence="1 4">CCUG 60885</strain>
    </source>
</reference>
<evidence type="ECO:0000313" key="1">
    <source>
        <dbReference type="EMBL" id="TDZ98536.1"/>
    </source>
</evidence>